<evidence type="ECO:0000313" key="2">
    <source>
        <dbReference type="EMBL" id="MED6248874.1"/>
    </source>
</evidence>
<protein>
    <submittedName>
        <fullName evidence="2">Uncharacterized protein</fullName>
    </submittedName>
</protein>
<name>A0ABU7BHB9_9TELE</name>
<proteinExistence type="predicted"/>
<keyword evidence="3" id="KW-1185">Reference proteome</keyword>
<feature type="compositionally biased region" description="Polar residues" evidence="1">
    <location>
        <begin position="14"/>
        <end position="23"/>
    </location>
</feature>
<comment type="caution">
    <text evidence="2">The sequence shown here is derived from an EMBL/GenBank/DDBJ whole genome shotgun (WGS) entry which is preliminary data.</text>
</comment>
<reference evidence="2 3" key="1">
    <citation type="submission" date="2021-07" db="EMBL/GenBank/DDBJ databases">
        <authorList>
            <person name="Palmer J.M."/>
        </authorList>
    </citation>
    <scope>NUCLEOTIDE SEQUENCE [LARGE SCALE GENOMIC DNA]</scope>
    <source>
        <strain evidence="2 3">AT_MEX2019</strain>
        <tissue evidence="2">Muscle</tissue>
    </source>
</reference>
<accession>A0ABU7BHB9</accession>
<organism evidence="2 3">
    <name type="scientific">Ataeniobius toweri</name>
    <dbReference type="NCBI Taxonomy" id="208326"/>
    <lineage>
        <taxon>Eukaryota</taxon>
        <taxon>Metazoa</taxon>
        <taxon>Chordata</taxon>
        <taxon>Craniata</taxon>
        <taxon>Vertebrata</taxon>
        <taxon>Euteleostomi</taxon>
        <taxon>Actinopterygii</taxon>
        <taxon>Neopterygii</taxon>
        <taxon>Teleostei</taxon>
        <taxon>Neoteleostei</taxon>
        <taxon>Acanthomorphata</taxon>
        <taxon>Ovalentaria</taxon>
        <taxon>Atherinomorphae</taxon>
        <taxon>Cyprinodontiformes</taxon>
        <taxon>Goodeidae</taxon>
        <taxon>Ataeniobius</taxon>
    </lineage>
</organism>
<sequence length="95" mass="10504">KPYADSGFPLGKNSPRQSSFGPTPTTAFKLPLHYLNSLPVCSPTLSSWHSKDPFLLCSCHILWRPLTTPHVAVRITIPLKLHPPILPQPSRTLIA</sequence>
<dbReference type="Proteomes" id="UP001345963">
    <property type="component" value="Unassembled WGS sequence"/>
</dbReference>
<feature type="non-terminal residue" evidence="2">
    <location>
        <position position="1"/>
    </location>
</feature>
<feature type="region of interest" description="Disordered" evidence="1">
    <location>
        <begin position="1"/>
        <end position="23"/>
    </location>
</feature>
<gene>
    <name evidence="2" type="ORF">ATANTOWER_006366</name>
</gene>
<evidence type="ECO:0000256" key="1">
    <source>
        <dbReference type="SAM" id="MobiDB-lite"/>
    </source>
</evidence>
<evidence type="ECO:0000313" key="3">
    <source>
        <dbReference type="Proteomes" id="UP001345963"/>
    </source>
</evidence>
<dbReference type="EMBL" id="JAHUTI010050890">
    <property type="protein sequence ID" value="MED6248874.1"/>
    <property type="molecule type" value="Genomic_DNA"/>
</dbReference>